<dbReference type="KEGG" id="bgt:106065317"/>
<gene>
    <name evidence="1" type="primary">106065317</name>
</gene>
<protein>
    <submittedName>
        <fullName evidence="1">Uncharacterized protein</fullName>
    </submittedName>
</protein>
<evidence type="ECO:0000313" key="2">
    <source>
        <dbReference type="Proteomes" id="UP000076420"/>
    </source>
</evidence>
<dbReference type="AlphaFoldDB" id="A0A2C9LVR9"/>
<accession>A0A2C9LVR9</accession>
<dbReference type="Proteomes" id="UP000076420">
    <property type="component" value="Unassembled WGS sequence"/>
</dbReference>
<dbReference type="VEuPathDB" id="VectorBase:BGLB035580"/>
<dbReference type="EnsemblMetazoa" id="BGLB035580-RA">
    <property type="protein sequence ID" value="BGLB035580-PA"/>
    <property type="gene ID" value="BGLB035580"/>
</dbReference>
<organism evidence="1 2">
    <name type="scientific">Biomphalaria glabrata</name>
    <name type="common">Bloodfluke planorb</name>
    <name type="synonym">Freshwater snail</name>
    <dbReference type="NCBI Taxonomy" id="6526"/>
    <lineage>
        <taxon>Eukaryota</taxon>
        <taxon>Metazoa</taxon>
        <taxon>Spiralia</taxon>
        <taxon>Lophotrochozoa</taxon>
        <taxon>Mollusca</taxon>
        <taxon>Gastropoda</taxon>
        <taxon>Heterobranchia</taxon>
        <taxon>Euthyneura</taxon>
        <taxon>Panpulmonata</taxon>
        <taxon>Hygrophila</taxon>
        <taxon>Lymnaeoidea</taxon>
        <taxon>Planorbidae</taxon>
        <taxon>Biomphalaria</taxon>
    </lineage>
</organism>
<name>A0A2C9LVR9_BIOGL</name>
<proteinExistence type="predicted"/>
<dbReference type="STRING" id="6526.A0A2C9LVR9"/>
<evidence type="ECO:0000313" key="1">
    <source>
        <dbReference type="EnsemblMetazoa" id="BGLB035580-PA"/>
    </source>
</evidence>
<dbReference type="VEuPathDB" id="VectorBase:BGLAX_049921"/>
<sequence length="90" mass="9426">MATVERPQKSPIDIYLYDNGVGADIIKDDGVYAASIMPSDLLGDGRYNIKVKVVGQAGETSVIVGATGSSSRALEAQGSGNLTSYDRCNN</sequence>
<reference evidence="1" key="1">
    <citation type="submission" date="2020-05" db="UniProtKB">
        <authorList>
            <consortium name="EnsemblMetazoa"/>
        </authorList>
    </citation>
    <scope>IDENTIFICATION</scope>
    <source>
        <strain evidence="1">BB02</strain>
    </source>
</reference>